<organism evidence="2 3">
    <name type="scientific">Candidatus Magasanikbacteria bacterium CG10_big_fil_rev_8_21_14_0_10_47_10</name>
    <dbReference type="NCBI Taxonomy" id="1974652"/>
    <lineage>
        <taxon>Bacteria</taxon>
        <taxon>Candidatus Magasanikiibacteriota</taxon>
    </lineage>
</organism>
<dbReference type="Proteomes" id="UP000230154">
    <property type="component" value="Unassembled WGS sequence"/>
</dbReference>
<keyword evidence="1" id="KW-1133">Transmembrane helix</keyword>
<name>A0A2H0TR03_9BACT</name>
<comment type="caution">
    <text evidence="2">The sequence shown here is derived from an EMBL/GenBank/DDBJ whole genome shotgun (WGS) entry which is preliminary data.</text>
</comment>
<reference evidence="3" key="1">
    <citation type="submission" date="2017-09" db="EMBL/GenBank/DDBJ databases">
        <title>Depth-based differentiation of microbial function through sediment-hosted aquifers and enrichment of novel symbionts in the deep terrestrial subsurface.</title>
        <authorList>
            <person name="Probst A.J."/>
            <person name="Ladd B."/>
            <person name="Jarett J.K."/>
            <person name="Geller-Mcgrath D.E."/>
            <person name="Sieber C.M.K."/>
            <person name="Emerson J.B."/>
            <person name="Anantharaman K."/>
            <person name="Thomas B.C."/>
            <person name="Malmstrom R."/>
            <person name="Stieglmeier M."/>
            <person name="Klingl A."/>
            <person name="Woyke T."/>
            <person name="Ryan C.M."/>
            <person name="Banfield J.F."/>
        </authorList>
    </citation>
    <scope>NUCLEOTIDE SEQUENCE [LARGE SCALE GENOMIC DNA]</scope>
</reference>
<dbReference type="PANTHER" id="PTHR10151:SF120">
    <property type="entry name" value="BIS(5'-ADENOSYL)-TRIPHOSPHATASE"/>
    <property type="match status" value="1"/>
</dbReference>
<dbReference type="Gene3D" id="3.40.720.10">
    <property type="entry name" value="Alkaline Phosphatase, subunit A"/>
    <property type="match status" value="2"/>
</dbReference>
<dbReference type="SUPFAM" id="SSF53649">
    <property type="entry name" value="Alkaline phosphatase-like"/>
    <property type="match status" value="1"/>
</dbReference>
<keyword evidence="1" id="KW-0472">Membrane</keyword>
<accession>A0A2H0TR03</accession>
<gene>
    <name evidence="2" type="ORF">COU35_01680</name>
</gene>
<keyword evidence="1" id="KW-0812">Transmembrane</keyword>
<dbReference type="InterPro" id="IPR002591">
    <property type="entry name" value="Phosphodiest/P_Trfase"/>
</dbReference>
<dbReference type="Pfam" id="PF01663">
    <property type="entry name" value="Phosphodiest"/>
    <property type="match status" value="1"/>
</dbReference>
<evidence type="ECO:0000313" key="2">
    <source>
        <dbReference type="EMBL" id="PIR74569.1"/>
    </source>
</evidence>
<protein>
    <submittedName>
        <fullName evidence="2">Uncharacterized protein</fullName>
    </submittedName>
</protein>
<dbReference type="AlphaFoldDB" id="A0A2H0TR03"/>
<evidence type="ECO:0000313" key="3">
    <source>
        <dbReference type="Proteomes" id="UP000230154"/>
    </source>
</evidence>
<dbReference type="InterPro" id="IPR017850">
    <property type="entry name" value="Alkaline_phosphatase_core_sf"/>
</dbReference>
<proteinExistence type="predicted"/>
<evidence type="ECO:0000256" key="1">
    <source>
        <dbReference type="SAM" id="Phobius"/>
    </source>
</evidence>
<feature type="transmembrane region" description="Helical" evidence="1">
    <location>
        <begin position="7"/>
        <end position="27"/>
    </location>
</feature>
<dbReference type="GO" id="GO:0016787">
    <property type="term" value="F:hydrolase activity"/>
    <property type="evidence" value="ECO:0007669"/>
    <property type="project" value="UniProtKB-ARBA"/>
</dbReference>
<sequence>MPWKKIIITFVLLVSISVGAVAAWLYWDTDSTVPQLEPGDEPTLLLLGIDAAMWQVIDPLIEQGKMPNLQYLIKNGVRSSPPTLNPTISPAIWTTAVTGVSPQRHGVNNFISLNEEDYTTQLITSEDRRVKALWNILSEAGLKVGVFSYWATWPAEQINGYVVTEQSLFSVDRGVSPDRLKNDIMLSAAKELGFSVLGKDLEVTFPEPKSLNDAAFFKVAHDQFALLTRLFSPISLALFDKEKPDVLFQIAGTVDASQHLFLKFLWPEKFNDVDPTLVQEYGNFIEEIYIEQDKLLGEYIKRSGPNTNIIVMSDHGHFADPAGGYRVEKFNVLLSYLGLLQYLPNGKVDFAKSVAFECNNNTFDWQRRLCINIQGKYQDGIVPQQQYEAMRDRIVTALESVKTRDGQSMFVSVGKSERDEADVVYDIKRSIVDDIIVIGDREIAFKDFLKLSIESGNHYADPTGPLGIFVWVGPNIRKGVRVSGFDYTDIAPNILHALGLPIPRDMEGDYFGDFYEHPTEPTYIDSYEDSPQQFYSGNHEKLEENDQFITENNELYIHSVLDEGDSGDRFCFEVAPGDKRAKVQRFEHVPSIVKNFVAWDNPAVTGTIPFVRDVLLSSFPRTDIHPINIKDIKYPPDADNLYRISVPLDITRPTYLGMWSNVSVSTKVAGAGVMRITARGDAVEGRYPHINVLLNKNHVGDITILSNRYETYDTAIPGPGVVEFWYDNDEFVGNEDKNVYIQSFKYSASGAFDAQINSPLFFEENQLCFNNKTAGTTELHMQLFDVNDGNIRSEAQEEIIELLQRTGEINDE</sequence>
<dbReference type="PANTHER" id="PTHR10151">
    <property type="entry name" value="ECTONUCLEOTIDE PYROPHOSPHATASE/PHOSPHODIESTERASE"/>
    <property type="match status" value="1"/>
</dbReference>
<dbReference type="EMBL" id="PFCB01000016">
    <property type="protein sequence ID" value="PIR74569.1"/>
    <property type="molecule type" value="Genomic_DNA"/>
</dbReference>